<dbReference type="CDD" id="cd00029">
    <property type="entry name" value="C1"/>
    <property type="match status" value="1"/>
</dbReference>
<feature type="domain" description="Protein kinase" evidence="4">
    <location>
        <begin position="235"/>
        <end position="513"/>
    </location>
</feature>
<dbReference type="InterPro" id="IPR002219">
    <property type="entry name" value="PKC_DAG/PE"/>
</dbReference>
<dbReference type="GO" id="GO:0005524">
    <property type="term" value="F:ATP binding"/>
    <property type="evidence" value="ECO:0007669"/>
    <property type="project" value="InterPro"/>
</dbReference>
<gene>
    <name evidence="6" type="ORF">KC19_5G153800</name>
</gene>
<dbReference type="Gene3D" id="1.10.510.10">
    <property type="entry name" value="Transferase(Phosphotransferase) domain 1"/>
    <property type="match status" value="2"/>
</dbReference>
<dbReference type="Pfam" id="PF00069">
    <property type="entry name" value="Pkinase"/>
    <property type="match status" value="2"/>
</dbReference>
<dbReference type="InterPro" id="IPR051681">
    <property type="entry name" value="Ser/Thr_Kinases-Pseudokinases"/>
</dbReference>
<dbReference type="InterPro" id="IPR046349">
    <property type="entry name" value="C1-like_sf"/>
</dbReference>
<dbReference type="Pfam" id="PF03107">
    <property type="entry name" value="C1_2"/>
    <property type="match status" value="1"/>
</dbReference>
<dbReference type="GO" id="GO:0046872">
    <property type="term" value="F:metal ion binding"/>
    <property type="evidence" value="ECO:0007669"/>
    <property type="project" value="UniProtKB-KW"/>
</dbReference>
<dbReference type="PANTHER" id="PTHR44329:SF260">
    <property type="entry name" value="PROTEIN KINASE DOMAIN-CONTAINING PROTEIN"/>
    <property type="match status" value="1"/>
</dbReference>
<keyword evidence="7" id="KW-1185">Reference proteome</keyword>
<dbReference type="SMART" id="SM00220">
    <property type="entry name" value="S_TKc"/>
    <property type="match status" value="2"/>
</dbReference>
<dbReference type="Proteomes" id="UP000822688">
    <property type="component" value="Chromosome 5"/>
</dbReference>
<reference evidence="6" key="1">
    <citation type="submission" date="2020-06" db="EMBL/GenBank/DDBJ databases">
        <title>WGS assembly of Ceratodon purpureus strain R40.</title>
        <authorList>
            <person name="Carey S.B."/>
            <person name="Jenkins J."/>
            <person name="Shu S."/>
            <person name="Lovell J.T."/>
            <person name="Sreedasyam A."/>
            <person name="Maumus F."/>
            <person name="Tiley G.P."/>
            <person name="Fernandez-Pozo N."/>
            <person name="Barry K."/>
            <person name="Chen C."/>
            <person name="Wang M."/>
            <person name="Lipzen A."/>
            <person name="Daum C."/>
            <person name="Saski C.A."/>
            <person name="Payton A.C."/>
            <person name="Mcbreen J.C."/>
            <person name="Conrad R.E."/>
            <person name="Kollar L.M."/>
            <person name="Olsson S."/>
            <person name="Huttunen S."/>
            <person name="Landis J.B."/>
            <person name="Wickett N.J."/>
            <person name="Johnson M.G."/>
            <person name="Rensing S.A."/>
            <person name="Grimwood J."/>
            <person name="Schmutz J."/>
            <person name="Mcdaniel S.F."/>
        </authorList>
    </citation>
    <scope>NUCLEOTIDE SEQUENCE</scope>
    <source>
        <strain evidence="6">R40</strain>
    </source>
</reference>
<dbReference type="InterPro" id="IPR000719">
    <property type="entry name" value="Prot_kinase_dom"/>
</dbReference>
<keyword evidence="1" id="KW-0479">Metal-binding</keyword>
<dbReference type="SUPFAM" id="SSF57889">
    <property type="entry name" value="Cysteine-rich domain"/>
    <property type="match status" value="3"/>
</dbReference>
<evidence type="ECO:0000256" key="1">
    <source>
        <dbReference type="ARBA" id="ARBA00022723"/>
    </source>
</evidence>
<keyword evidence="2" id="KW-0677">Repeat</keyword>
<protein>
    <submittedName>
        <fullName evidence="6">Uncharacterized protein</fullName>
    </submittedName>
</protein>
<accession>A0A8T0I1T0</accession>
<dbReference type="PROSITE" id="PS50011">
    <property type="entry name" value="PROTEIN_KINASE_DOM"/>
    <property type="match status" value="2"/>
</dbReference>
<dbReference type="InterPro" id="IPR011009">
    <property type="entry name" value="Kinase-like_dom_sf"/>
</dbReference>
<dbReference type="EMBL" id="CM026425">
    <property type="protein sequence ID" value="KAG0577404.1"/>
    <property type="molecule type" value="Genomic_DNA"/>
</dbReference>
<feature type="domain" description="Phorbol-ester/DAG-type" evidence="5">
    <location>
        <begin position="1299"/>
        <end position="1346"/>
    </location>
</feature>
<dbReference type="PROSITE" id="PS00108">
    <property type="entry name" value="PROTEIN_KINASE_ST"/>
    <property type="match status" value="2"/>
</dbReference>
<evidence type="ECO:0000259" key="4">
    <source>
        <dbReference type="PROSITE" id="PS50011"/>
    </source>
</evidence>
<sequence length="1734" mass="194822">MMWSQPRKQSTSSSHNEVEFLNLCKTIVKGLARGGNLLNQRQCQDLASKLSRTAQNVGELVLSCGGSPPLFRPALEDLYRYFEKAKVLVRKCGDQDWCAAAVFQSQNENAFRDILLDVGLCYNAIYEQAKRKSGDRIDLPHDLRQSSVFEPAPDSDVDRDKQDLLKRLDEQANGHTLLERWKLLILGWGAQKQRLAEYLLLKMECTSKESKASILNTYSAILLKEAFMPSGTWGNSTFLGGGSGADGVCRTSWLGISCAKKVFHGEYSESFFLKEAGILAHLKHPCIVNMICCGNGLKKGERFIALELMEKSLFDLIEEQKEQKGVPFSLPVAVDMMVQIARGVCYLHDRGVAHRDLKPQNVVVSRLTSPNLSEDHFSVKLVDFGISKTKVEVSKSNTMTAGGIGTTRYRAPEVFPQAHRSGTRKANWFKADVYSFAMTCAHLLSLKRPFEELQNDLRPLHEKLVKGERPKLPVGSPKELVELLEKCWNFIPGSRPLFEQICVELEKFRHALLRGYGGAREGVQDIIADLSAGFDFIGREVDKQSAIHAPLVNIIDEEDEELLYDGELPSQTQLNILKLCKTNVEDLARGGNLLNQRQCQDLASKLSRTVQNVGEVVSSLGGSSPLFQPALENLYRYFEKAKVLVSKCGDEDWCAAAVFQSQNENAFRDILLDVGLCYNAIYEQAKRKSDDRIDLPHDLRQSSVFEPASDSDVDADKQDLLKRLDDLANGHSDIKGCDKWISGRGAQMQSIAKYLLLKMYWTSKEHQADILDSFSAMLWTEASEPSGSWGRPRFLGAGSGASGVCCTTWHGIPCAKKVFHGQDSETSFMKEAGILAHLKHPCIVNLICCGTGLKKGDCFIAMELMEMSLFDLIEEQKGVRFSLPVAVDMMMQIARGVCYLHDRGVAHRDLKPQNVVVSRLICPHLSEDHFTVKLVDFGMSKTKVEVSKSNTMTAAGIGTTRYRAPEVFPQAYGSGTGKANWFKADVYSFAMTCAHLLSLKSPFEELQNDLRPLHEKLVKGERPELPVDCPKELVGLLEKCWSTRPVSRPSFMQTCVELEKLRHAFFSGHGGAREGVQDNIVDMSAGFDFIKGKVDMQSAPLVEEDEGLLDAVELPILACAAGHALEFLPQVPSSAKFGRYCNFCWEDIVDEHYHCRSCDFDAHSHCSRLEIKVNVFFHYHPLQLLVRSYYNGDPDAVCCFCLESLQHSEWVYRCEQCDFDVHAHCTKHPKEIMHRSEHPHRLTLIPCPPGKYLICAWCNGEVRGNTWRYTCTERPCTLDAHPSCVVNFLSGPLCVFDKGHRFSLIRERRGFFCGSCGGFGYSWYYHCDGCNVNIHLDCAYDMEEEDNWIEVYEQFKAQYMTEGDLTQISVDTISRLLDELRVSDRLGGSSLSASRPKPVVEGSAARVQPTIRRVASCDTPDVDAIDFDDADLRKKIVAETAGRKAKRMRAKAGRLELKGKYLEMLGDLESTVGKYLESIWKWLGILDLQSSKRVLLGDGEALQKVRKCKDVVEDEMATLVQSRVRQFGRTGVFFLDRTKERGVLELLTSLQADMVDVRLMFLCEEPGHEHNVKGSFSGAFDGALGEEREGILKPLLARGLEVVAKTMSASLGELSPLDSLTLPILGSRWRWDLGAIDVEKHGKVSKDKENVEELKRAKDLGAEWLLRDLEIWEGMDIYRSYGLLRIRYKVTEEGDIPRYTRGSVAWLCKDHVYRGLKDGILESYPLKYYNPQLN</sequence>
<dbReference type="SUPFAM" id="SSF56112">
    <property type="entry name" value="Protein kinase-like (PK-like)"/>
    <property type="match status" value="2"/>
</dbReference>
<evidence type="ECO:0000256" key="2">
    <source>
        <dbReference type="ARBA" id="ARBA00022737"/>
    </source>
</evidence>
<organism evidence="6 7">
    <name type="scientific">Ceratodon purpureus</name>
    <name type="common">Fire moss</name>
    <name type="synonym">Dicranum purpureum</name>
    <dbReference type="NCBI Taxonomy" id="3225"/>
    <lineage>
        <taxon>Eukaryota</taxon>
        <taxon>Viridiplantae</taxon>
        <taxon>Streptophyta</taxon>
        <taxon>Embryophyta</taxon>
        <taxon>Bryophyta</taxon>
        <taxon>Bryophytina</taxon>
        <taxon>Bryopsida</taxon>
        <taxon>Dicranidae</taxon>
        <taxon>Pseudoditrichales</taxon>
        <taxon>Ditrichaceae</taxon>
        <taxon>Ceratodon</taxon>
    </lineage>
</organism>
<evidence type="ECO:0000259" key="5">
    <source>
        <dbReference type="PROSITE" id="PS50081"/>
    </source>
</evidence>
<evidence type="ECO:0000256" key="3">
    <source>
        <dbReference type="ARBA" id="ARBA00022833"/>
    </source>
</evidence>
<dbReference type="PROSITE" id="PS50081">
    <property type="entry name" value="ZF_DAG_PE_2"/>
    <property type="match status" value="1"/>
</dbReference>
<feature type="domain" description="Protein kinase" evidence="4">
    <location>
        <begin position="791"/>
        <end position="1066"/>
    </location>
</feature>
<dbReference type="GO" id="GO:0004674">
    <property type="term" value="F:protein serine/threonine kinase activity"/>
    <property type="evidence" value="ECO:0007669"/>
    <property type="project" value="TreeGrafter"/>
</dbReference>
<dbReference type="InterPro" id="IPR004146">
    <property type="entry name" value="DC1"/>
</dbReference>
<dbReference type="PANTHER" id="PTHR44329">
    <property type="entry name" value="SERINE/THREONINE-PROTEIN KINASE TNNI3K-RELATED"/>
    <property type="match status" value="1"/>
</dbReference>
<dbReference type="InterPro" id="IPR008271">
    <property type="entry name" value="Ser/Thr_kinase_AS"/>
</dbReference>
<evidence type="ECO:0000313" key="6">
    <source>
        <dbReference type="EMBL" id="KAG0577404.1"/>
    </source>
</evidence>
<proteinExistence type="predicted"/>
<keyword evidence="3" id="KW-0862">Zinc</keyword>
<comment type="caution">
    <text evidence="6">The sequence shown here is derived from an EMBL/GenBank/DDBJ whole genome shotgun (WGS) entry which is preliminary data.</text>
</comment>
<evidence type="ECO:0000313" key="7">
    <source>
        <dbReference type="Proteomes" id="UP000822688"/>
    </source>
</evidence>
<name>A0A8T0I1T0_CERPU</name>